<proteinExistence type="predicted"/>
<evidence type="ECO:0000313" key="1">
    <source>
        <dbReference type="EMBL" id="OVA20970.1"/>
    </source>
</evidence>
<evidence type="ECO:0000313" key="2">
    <source>
        <dbReference type="Proteomes" id="UP000195402"/>
    </source>
</evidence>
<evidence type="ECO:0008006" key="3">
    <source>
        <dbReference type="Google" id="ProtNLM"/>
    </source>
</evidence>
<comment type="caution">
    <text evidence="1">The sequence shown here is derived from an EMBL/GenBank/DDBJ whole genome shotgun (WGS) entry which is preliminary data.</text>
</comment>
<name>A0A200RE57_MACCD</name>
<protein>
    <recommendedName>
        <fullName evidence="3">Zinc finger protein</fullName>
    </recommendedName>
</protein>
<dbReference type="AlphaFoldDB" id="A0A200RE57"/>
<organism evidence="1 2">
    <name type="scientific">Macleaya cordata</name>
    <name type="common">Five-seeded plume-poppy</name>
    <name type="synonym">Bocconia cordata</name>
    <dbReference type="NCBI Taxonomy" id="56857"/>
    <lineage>
        <taxon>Eukaryota</taxon>
        <taxon>Viridiplantae</taxon>
        <taxon>Streptophyta</taxon>
        <taxon>Embryophyta</taxon>
        <taxon>Tracheophyta</taxon>
        <taxon>Spermatophyta</taxon>
        <taxon>Magnoliopsida</taxon>
        <taxon>Ranunculales</taxon>
        <taxon>Papaveraceae</taxon>
        <taxon>Papaveroideae</taxon>
        <taxon>Macleaya</taxon>
    </lineage>
</organism>
<gene>
    <name evidence="1" type="ORF">BVC80_8831g12</name>
</gene>
<accession>A0A200RE57</accession>
<dbReference type="EMBL" id="MVGT01000002">
    <property type="protein sequence ID" value="OVA20970.1"/>
    <property type="molecule type" value="Genomic_DNA"/>
</dbReference>
<reference evidence="1 2" key="1">
    <citation type="journal article" date="2017" name="Mol. Plant">
        <title>The Genome of Medicinal Plant Macleaya cordata Provides New Insights into Benzylisoquinoline Alkaloids Metabolism.</title>
        <authorList>
            <person name="Liu X."/>
            <person name="Liu Y."/>
            <person name="Huang P."/>
            <person name="Ma Y."/>
            <person name="Qing Z."/>
            <person name="Tang Q."/>
            <person name="Cao H."/>
            <person name="Cheng P."/>
            <person name="Zheng Y."/>
            <person name="Yuan Z."/>
            <person name="Zhou Y."/>
            <person name="Liu J."/>
            <person name="Tang Z."/>
            <person name="Zhuo Y."/>
            <person name="Zhang Y."/>
            <person name="Yu L."/>
            <person name="Huang J."/>
            <person name="Yang P."/>
            <person name="Peng Q."/>
            <person name="Zhang J."/>
            <person name="Jiang W."/>
            <person name="Zhang Z."/>
            <person name="Lin K."/>
            <person name="Ro D.K."/>
            <person name="Chen X."/>
            <person name="Xiong X."/>
            <person name="Shang Y."/>
            <person name="Huang S."/>
            <person name="Zeng J."/>
        </authorList>
    </citation>
    <scope>NUCLEOTIDE SEQUENCE [LARGE SCALE GENOMIC DNA]</scope>
    <source>
        <strain evidence="2">cv. BLH2017</strain>
        <tissue evidence="1">Root</tissue>
    </source>
</reference>
<dbReference type="Proteomes" id="UP000195402">
    <property type="component" value="Unassembled WGS sequence"/>
</dbReference>
<sequence length="90" mass="10496">MQFNPPKQHRSLGCFGCGETDHWKNKCLLVCTPCRINGCEETRELKTSKRVGYEGDRYLWCNECEDTQWFTKAKKLKETPKSCTTCLPMQ</sequence>
<dbReference type="OrthoDB" id="1997111at2759"/>
<keyword evidence="2" id="KW-1185">Reference proteome</keyword>
<dbReference type="InParanoid" id="A0A200RE57"/>